<dbReference type="Proteomes" id="UP001626550">
    <property type="component" value="Unassembled WGS sequence"/>
</dbReference>
<feature type="compositionally biased region" description="Basic and acidic residues" evidence="6">
    <location>
        <begin position="382"/>
        <end position="405"/>
    </location>
</feature>
<evidence type="ECO:0000256" key="4">
    <source>
        <dbReference type="ARBA" id="ARBA00022833"/>
    </source>
</evidence>
<dbReference type="EMBL" id="JBJKFK010000191">
    <property type="protein sequence ID" value="KAL3318910.1"/>
    <property type="molecule type" value="Genomic_DNA"/>
</dbReference>
<comment type="caution">
    <text evidence="8">The sequence shown here is derived from an EMBL/GenBank/DDBJ whole genome shotgun (WGS) entry which is preliminary data.</text>
</comment>
<proteinExistence type="predicted"/>
<keyword evidence="9" id="KW-1185">Reference proteome</keyword>
<dbReference type="PANTHER" id="PTHR12675:SF6">
    <property type="entry name" value="ZINC FINGER CCCH DOMAIN-CONTAINING PROTEIN 10"/>
    <property type="match status" value="1"/>
</dbReference>
<evidence type="ECO:0000313" key="9">
    <source>
        <dbReference type="Proteomes" id="UP001626550"/>
    </source>
</evidence>
<feature type="zinc finger region" description="C3H1-type" evidence="5">
    <location>
        <begin position="86"/>
        <end position="113"/>
    </location>
</feature>
<feature type="compositionally biased region" description="Acidic residues" evidence="6">
    <location>
        <begin position="564"/>
        <end position="574"/>
    </location>
</feature>
<feature type="domain" description="C3H1-type" evidence="7">
    <location>
        <begin position="46"/>
        <end position="72"/>
    </location>
</feature>
<feature type="region of interest" description="Disordered" evidence="6">
    <location>
        <begin position="532"/>
        <end position="584"/>
    </location>
</feature>
<evidence type="ECO:0000256" key="6">
    <source>
        <dbReference type="SAM" id="MobiDB-lite"/>
    </source>
</evidence>
<keyword evidence="1 5" id="KW-0479">Metal-binding</keyword>
<feature type="domain" description="C3H1-type" evidence="7">
    <location>
        <begin position="86"/>
        <end position="113"/>
    </location>
</feature>
<dbReference type="Gene3D" id="3.30.1370.210">
    <property type="match status" value="1"/>
</dbReference>
<evidence type="ECO:0000256" key="3">
    <source>
        <dbReference type="ARBA" id="ARBA00022771"/>
    </source>
</evidence>
<evidence type="ECO:0000256" key="5">
    <source>
        <dbReference type="PROSITE-ProRule" id="PRU00723"/>
    </source>
</evidence>
<evidence type="ECO:0000256" key="1">
    <source>
        <dbReference type="ARBA" id="ARBA00022723"/>
    </source>
</evidence>
<evidence type="ECO:0000256" key="2">
    <source>
        <dbReference type="ARBA" id="ARBA00022737"/>
    </source>
</evidence>
<evidence type="ECO:0000259" key="7">
    <source>
        <dbReference type="PROSITE" id="PS50103"/>
    </source>
</evidence>
<feature type="zinc finger region" description="C3H1-type" evidence="5">
    <location>
        <begin position="9"/>
        <end position="36"/>
    </location>
</feature>
<feature type="domain" description="C3H1-type" evidence="7">
    <location>
        <begin position="9"/>
        <end position="36"/>
    </location>
</feature>
<dbReference type="InterPro" id="IPR000571">
    <property type="entry name" value="Znf_CCCH"/>
</dbReference>
<sequence>MNMIGNEKILESTICRDFLRSACSRGKRCKFRHPSPAECETLKLSFSGPSYCRDHLAGQCQRVNCKYLHFQQSAEEITQAPELYPAENLIFCKDYLKRNCRRGFSCKYRHISGKDKNQQSQFIKQCFPCSSSNSRLFTNDAPSPVLQATAACQPQQQVFIQIDPSGQLPSTNAPTPLIAPVNNAVPATLIHSQSGATTAILQPAHLHQPVFVENALFASSRPPNAIPVVVATNSHHQKQATIINQVATPTPPPSFIVQTNSAVAPSIESHHQKTVGNGSESSLSAEVVPPQESATLGCSTAVSDIAASAAMAAASAIVKSAARGDSTLINSCSSTIKKLMPELLKASNSSLNKEEPVQMAQEDQIIADSRKGEDSFLSSADSNRDEAQEAACDDSKEDKSTKKEDDDPERQLALTAATVAVVAAAAAIEQHQQEKIKTVSLPISSAAGPSHLILPISTISTSFTNQPLSVSAMQRFAVADANRKHRQAQLEQELNQAAEELFLSDAFVSPQADVEEEDDEEEFVQQIANLAELQESNNSKRRRMNQQQHDGTATEAKERAEFQTQDEEGEERNDEAEKNEDSPMGIVSIGKIKKHHADFSNQNMINYLRFSKRKHRSELMKMRFKVQDLIRENCKLRASNQMLMEQNIRLRQSSKQVVEAARMAETAAAQVISSSQLDPPTSRYILGAAPTVARSSTHLYSSLTSTCTAPITFTVNSRKPTGLETIPSASQGESIALPLSSSSISNSPANATQTDLTILQPHPQATLTYGPSFVQY</sequence>
<accession>A0ABD2QH97</accession>
<keyword evidence="3 5" id="KW-0863">Zinc-finger</keyword>
<dbReference type="SMART" id="SM00356">
    <property type="entry name" value="ZnF_C3H1"/>
    <property type="match status" value="3"/>
</dbReference>
<organism evidence="8 9">
    <name type="scientific">Cichlidogyrus casuarinus</name>
    <dbReference type="NCBI Taxonomy" id="1844966"/>
    <lineage>
        <taxon>Eukaryota</taxon>
        <taxon>Metazoa</taxon>
        <taxon>Spiralia</taxon>
        <taxon>Lophotrochozoa</taxon>
        <taxon>Platyhelminthes</taxon>
        <taxon>Monogenea</taxon>
        <taxon>Monopisthocotylea</taxon>
        <taxon>Dactylogyridea</taxon>
        <taxon>Ancyrocephalidae</taxon>
        <taxon>Cichlidogyrus</taxon>
    </lineage>
</organism>
<dbReference type="GO" id="GO:0008270">
    <property type="term" value="F:zinc ion binding"/>
    <property type="evidence" value="ECO:0007669"/>
    <property type="project" value="UniProtKB-KW"/>
</dbReference>
<reference evidence="8 9" key="1">
    <citation type="submission" date="2024-11" db="EMBL/GenBank/DDBJ databases">
        <title>Adaptive evolution of stress response genes in parasites aligns with host niche diversity.</title>
        <authorList>
            <person name="Hahn C."/>
            <person name="Resl P."/>
        </authorList>
    </citation>
    <scope>NUCLEOTIDE SEQUENCE [LARGE SCALE GENOMIC DNA]</scope>
    <source>
        <strain evidence="8">EGGRZ-B1_66</strain>
        <tissue evidence="8">Body</tissue>
    </source>
</reference>
<feature type="region of interest" description="Disordered" evidence="6">
    <location>
        <begin position="267"/>
        <end position="288"/>
    </location>
</feature>
<dbReference type="AlphaFoldDB" id="A0ABD2QH97"/>
<evidence type="ECO:0000313" key="8">
    <source>
        <dbReference type="EMBL" id="KAL3318910.1"/>
    </source>
</evidence>
<keyword evidence="2" id="KW-0677">Repeat</keyword>
<dbReference type="PANTHER" id="PTHR12675">
    <property type="entry name" value="MUSCLEBLIND-LIKE PROTEIN"/>
    <property type="match status" value="1"/>
</dbReference>
<gene>
    <name evidence="8" type="ORF">Ciccas_002424</name>
</gene>
<feature type="zinc finger region" description="C3H1-type" evidence="5">
    <location>
        <begin position="46"/>
        <end position="72"/>
    </location>
</feature>
<feature type="compositionally biased region" description="Polar residues" evidence="6">
    <location>
        <begin position="274"/>
        <end position="284"/>
    </location>
</feature>
<feature type="region of interest" description="Disordered" evidence="6">
    <location>
        <begin position="372"/>
        <end position="409"/>
    </location>
</feature>
<dbReference type="PROSITE" id="PS50103">
    <property type="entry name" value="ZF_C3H1"/>
    <property type="match status" value="3"/>
</dbReference>
<keyword evidence="4 5" id="KW-0862">Zinc</keyword>
<dbReference type="Pfam" id="PF00642">
    <property type="entry name" value="zf-CCCH"/>
    <property type="match status" value="1"/>
</dbReference>
<protein>
    <recommendedName>
        <fullName evidence="7">C3H1-type domain-containing protein</fullName>
    </recommendedName>
</protein>
<name>A0ABD2QH97_9PLAT</name>